<feature type="compositionally biased region" description="Low complexity" evidence="1">
    <location>
        <begin position="508"/>
        <end position="517"/>
    </location>
</feature>
<feature type="region of interest" description="Disordered" evidence="1">
    <location>
        <begin position="353"/>
        <end position="424"/>
    </location>
</feature>
<organism evidence="2 3">
    <name type="scientific">Caenorhabditis briggsae</name>
    <dbReference type="NCBI Taxonomy" id="6238"/>
    <lineage>
        <taxon>Eukaryota</taxon>
        <taxon>Metazoa</taxon>
        <taxon>Ecdysozoa</taxon>
        <taxon>Nematoda</taxon>
        <taxon>Chromadorea</taxon>
        <taxon>Rhabditida</taxon>
        <taxon>Rhabditina</taxon>
        <taxon>Rhabditomorpha</taxon>
        <taxon>Rhabditoidea</taxon>
        <taxon>Rhabditidae</taxon>
        <taxon>Peloderinae</taxon>
        <taxon>Caenorhabditis</taxon>
    </lineage>
</organism>
<feature type="compositionally biased region" description="Low complexity" evidence="1">
    <location>
        <begin position="353"/>
        <end position="368"/>
    </location>
</feature>
<dbReference type="GeneID" id="8587725"/>
<feature type="compositionally biased region" description="Polar residues" evidence="1">
    <location>
        <begin position="372"/>
        <end position="388"/>
    </location>
</feature>
<sequence>MTQRERERERERERSEGRDGEKYRVFNSEFTVTTEIDTMQPSKAHDNNKKRNQDLTHSASRQKRNEHFLKELAEFRYGDTEEQKERYDKIGEKFTFWKALTNEQKRRCAVDHSAKMRYKTWNTENGITISEKEKQEFLRQRKPLDKITLEEKLDCLFYAKNIEKSRVHLIENPLEAAFSKFSTNFEQFDRVTRDVPESDIYINAWFKKRAAELHERTSETSDEIQIIGTVLQTPLANGFSSINSTLSTAMMRDVIHQAHHPQIVVPERRERQYSTLKAKVQARRKEVDSGQKPLDLKIIAAHLAKIKQKAMAGNASGNVPSTASLISSTGNGSQPHNDSTRSIIVLEEEFLSGNNGSSSSNQIPSFSGQVAVRNQQTSSPSALNTTRQATDESRSASHSQRAAPKPRLHHPDLRQMCSSSSRMEEPVERNSLLLKIVENTSAGGNLLMNNQIGIYNDFPQGFFSVPDYSHLSAPRRDNQPSNSACYPNLEVPQSYFSGPANLGYNLPSSSSQASTSSLPNPISSDNMTHKATLSIAPPPRMMSSIMNHLSTQMKKREDAPESVGLDFGPIQVKLKAPGKELDETIAFLNNLKAQLESAKQRGSYQQL</sequence>
<reference evidence="2 3" key="2">
    <citation type="journal article" date="2011" name="PLoS Genet.">
        <title>Caenorhabditis briggsae recombinant inbred line genotypes reveal inter-strain incompatibility and the evolution of recombination.</title>
        <authorList>
            <person name="Ross J.A."/>
            <person name="Koboldt D.C."/>
            <person name="Staisch J.E."/>
            <person name="Chamberlin H.M."/>
            <person name="Gupta B.P."/>
            <person name="Miller R.D."/>
            <person name="Baird S.E."/>
            <person name="Haag E.S."/>
        </authorList>
    </citation>
    <scope>NUCLEOTIDE SEQUENCE [LARGE SCALE GENOMIC DNA]</scope>
    <source>
        <strain evidence="2 3">AF16</strain>
    </source>
</reference>
<dbReference type="Proteomes" id="UP000008549">
    <property type="component" value="Unassembled WGS sequence"/>
</dbReference>
<evidence type="ECO:0000313" key="4">
    <source>
        <dbReference type="WormBase" id="CBG07392"/>
    </source>
</evidence>
<feature type="compositionally biased region" description="Basic and acidic residues" evidence="1">
    <location>
        <begin position="1"/>
        <end position="24"/>
    </location>
</feature>
<dbReference type="WormBase" id="CBG07392">
    <property type="protein sequence ID" value="CBP47738"/>
    <property type="gene ID" value="WBGene00029455"/>
</dbReference>
<feature type="compositionally biased region" description="Basic and acidic residues" evidence="1">
    <location>
        <begin position="43"/>
        <end position="54"/>
    </location>
</feature>
<name>A8X4V4_CAEBR</name>
<evidence type="ECO:0000313" key="3">
    <source>
        <dbReference type="Proteomes" id="UP000008549"/>
    </source>
</evidence>
<feature type="compositionally biased region" description="Polar residues" evidence="1">
    <location>
        <begin position="28"/>
        <end position="41"/>
    </location>
</feature>
<protein>
    <submittedName>
        <fullName evidence="2">Protein CBG07392</fullName>
    </submittedName>
</protein>
<dbReference type="AlphaFoldDB" id="A8X4V4"/>
<gene>
    <name evidence="2 4" type="ORF">CBG07392</name>
    <name evidence="2" type="ORF">CBG_07392</name>
</gene>
<feature type="region of interest" description="Disordered" evidence="1">
    <location>
        <begin position="507"/>
        <end position="528"/>
    </location>
</feature>
<evidence type="ECO:0000313" key="2">
    <source>
        <dbReference type="EMBL" id="CAP27664.2"/>
    </source>
</evidence>
<reference evidence="2 3" key="1">
    <citation type="journal article" date="2003" name="PLoS Biol.">
        <title>The genome sequence of Caenorhabditis briggsae: a platform for comparative genomics.</title>
        <authorList>
            <person name="Stein L.D."/>
            <person name="Bao Z."/>
            <person name="Blasiar D."/>
            <person name="Blumenthal T."/>
            <person name="Brent M.R."/>
            <person name="Chen N."/>
            <person name="Chinwalla A."/>
            <person name="Clarke L."/>
            <person name="Clee C."/>
            <person name="Coghlan A."/>
            <person name="Coulson A."/>
            <person name="D'Eustachio P."/>
            <person name="Fitch D.H."/>
            <person name="Fulton L.A."/>
            <person name="Fulton R.E."/>
            <person name="Griffiths-Jones S."/>
            <person name="Harris T.W."/>
            <person name="Hillier L.W."/>
            <person name="Kamath R."/>
            <person name="Kuwabara P.E."/>
            <person name="Mardis E.R."/>
            <person name="Marra M.A."/>
            <person name="Miner T.L."/>
            <person name="Minx P."/>
            <person name="Mullikin J.C."/>
            <person name="Plumb R.W."/>
            <person name="Rogers J."/>
            <person name="Schein J.E."/>
            <person name="Sohrmann M."/>
            <person name="Spieth J."/>
            <person name="Stajich J.E."/>
            <person name="Wei C."/>
            <person name="Willey D."/>
            <person name="Wilson R.K."/>
            <person name="Durbin R."/>
            <person name="Waterston R.H."/>
        </authorList>
    </citation>
    <scope>NUCLEOTIDE SEQUENCE [LARGE SCALE GENOMIC DNA]</scope>
    <source>
        <strain evidence="2 3">AF16</strain>
    </source>
</reference>
<dbReference type="InParanoid" id="A8X4V4"/>
<dbReference type="CTD" id="8587725"/>
<evidence type="ECO:0000256" key="1">
    <source>
        <dbReference type="SAM" id="MobiDB-lite"/>
    </source>
</evidence>
<dbReference type="RefSeq" id="XP_045093537.1">
    <property type="nucleotide sequence ID" value="XM_045240598.1"/>
</dbReference>
<dbReference type="EMBL" id="HE601041">
    <property type="protein sequence ID" value="CAP27664.2"/>
    <property type="molecule type" value="Genomic_DNA"/>
</dbReference>
<proteinExistence type="predicted"/>
<dbReference type="HOGENOM" id="CLU_449959_0_0_1"/>
<accession>A8X4V4</accession>
<dbReference type="KEGG" id="cbr:CBG_07392"/>
<feature type="region of interest" description="Disordered" evidence="1">
    <location>
        <begin position="1"/>
        <end position="63"/>
    </location>
</feature>
<feature type="compositionally biased region" description="Polar residues" evidence="1">
    <location>
        <begin position="518"/>
        <end position="528"/>
    </location>
</feature>
<keyword evidence="3" id="KW-1185">Reference proteome</keyword>